<evidence type="ECO:0000259" key="4">
    <source>
        <dbReference type="PROSITE" id="PS50970"/>
    </source>
</evidence>
<dbReference type="Gene3D" id="3.20.20.330">
    <property type="entry name" value="Homocysteine-binding-like domain"/>
    <property type="match status" value="1"/>
</dbReference>
<name>A0A8J2XAQ2_ZYGB2</name>
<dbReference type="InterPro" id="IPR003726">
    <property type="entry name" value="HCY_dom"/>
</dbReference>
<evidence type="ECO:0000313" key="5">
    <source>
        <dbReference type="EMBL" id="CDF89570.1"/>
    </source>
</evidence>
<protein>
    <submittedName>
        <fullName evidence="5">ZYBA0S04-07448g1_1</fullName>
    </submittedName>
</protein>
<dbReference type="PANTHER" id="PTHR11103">
    <property type="entry name" value="SLR1189 PROTEIN"/>
    <property type="match status" value="1"/>
</dbReference>
<gene>
    <name evidence="5" type="ORF">BN860_07448g</name>
</gene>
<keyword evidence="6" id="KW-1185">Reference proteome</keyword>
<feature type="binding site" evidence="3">
    <location>
        <position position="305"/>
    </location>
    <ligand>
        <name>Zn(2+)</name>
        <dbReference type="ChEBI" id="CHEBI:29105"/>
    </ligand>
</feature>
<evidence type="ECO:0000256" key="1">
    <source>
        <dbReference type="ARBA" id="ARBA00022603"/>
    </source>
</evidence>
<reference evidence="6" key="1">
    <citation type="journal article" date="2013" name="Genome Announc.">
        <title>Genome sequence of the food spoilage yeast Zygosaccharomyces bailii CLIB 213(T).</title>
        <authorList>
            <person name="Galeote V."/>
            <person name="Bigey F."/>
            <person name="Devillers H."/>
            <person name="Neuveglise C."/>
            <person name="Dequin S."/>
        </authorList>
    </citation>
    <scope>NUCLEOTIDE SEQUENCE [LARGE SCALE GENOMIC DNA]</scope>
    <source>
        <strain evidence="6">CLIB 213 / ATCC 58445 / CBS 680 / CCRC 21525 / NBRC 1098 / NCYC 1416 / NRRL Y-2227</strain>
    </source>
</reference>
<keyword evidence="3" id="KW-0862">Zinc</keyword>
<evidence type="ECO:0000256" key="2">
    <source>
        <dbReference type="ARBA" id="ARBA00022679"/>
    </source>
</evidence>
<dbReference type="EMBL" id="HG316457">
    <property type="protein sequence ID" value="CDF89570.1"/>
    <property type="molecule type" value="Genomic_DNA"/>
</dbReference>
<sequence>MRQSLLDVIRNSQKVLVMDGGQGTELESRGMDISNPLWSTIPFTKDEFWDFSRPCSDRDCIYEMYQAYLDAGAQLLSTVTYQTSFMTVCSHTAICSEKQYDQLLDRIVAFCRKCIGQDHYLIGTIGSYAAHVGAEYTGDYGPLPEKINFLEYFRPQLRNFNRNEAIDIIGLETISNFHEVKAILSWDDSIISKPFYVSLSVGEDGKLRDGTSLRELVSLFPVSNPNLLLMGVNCCKPISSVKALAELHKTLPDIPLLVYPNSGESYDQKTQSWFFAARPLGSDNTWQDIVHEYKAQGARVIGGCCRTTPKDIHSIAAHCRK</sequence>
<feature type="binding site" evidence="3">
    <location>
        <position position="304"/>
    </location>
    <ligand>
        <name>Zn(2+)</name>
        <dbReference type="ChEBI" id="CHEBI:29105"/>
    </ligand>
</feature>
<dbReference type="Proteomes" id="UP000019375">
    <property type="component" value="Unassembled WGS sequence"/>
</dbReference>
<dbReference type="GO" id="GO:0008168">
    <property type="term" value="F:methyltransferase activity"/>
    <property type="evidence" value="ECO:0007669"/>
    <property type="project" value="UniProtKB-UniRule"/>
</dbReference>
<dbReference type="SUPFAM" id="SSF82282">
    <property type="entry name" value="Homocysteine S-methyltransferase"/>
    <property type="match status" value="1"/>
</dbReference>
<evidence type="ECO:0000313" key="6">
    <source>
        <dbReference type="Proteomes" id="UP000019375"/>
    </source>
</evidence>
<dbReference type="AlphaFoldDB" id="A0A8J2XAQ2"/>
<keyword evidence="3" id="KW-0479">Metal-binding</keyword>
<accession>A0A8J2XAQ2</accession>
<dbReference type="GO" id="GO:0046872">
    <property type="term" value="F:metal ion binding"/>
    <property type="evidence" value="ECO:0007669"/>
    <property type="project" value="UniProtKB-KW"/>
</dbReference>
<feature type="domain" description="Hcy-binding" evidence="4">
    <location>
        <begin position="4"/>
        <end position="319"/>
    </location>
</feature>
<organism evidence="5 6">
    <name type="scientific">Zygosaccharomyces bailii (strain CLIB 213 / ATCC 58445 / CBS 680 / BCRC 21525 / NBRC 1098 / NCYC 1416 / NRRL Y-2227)</name>
    <dbReference type="NCBI Taxonomy" id="1333698"/>
    <lineage>
        <taxon>Eukaryota</taxon>
        <taxon>Fungi</taxon>
        <taxon>Dikarya</taxon>
        <taxon>Ascomycota</taxon>
        <taxon>Saccharomycotina</taxon>
        <taxon>Saccharomycetes</taxon>
        <taxon>Saccharomycetales</taxon>
        <taxon>Saccharomycetaceae</taxon>
        <taxon>Zygosaccharomyces</taxon>
    </lineage>
</organism>
<dbReference type="PROSITE" id="PS50970">
    <property type="entry name" value="HCY"/>
    <property type="match status" value="1"/>
</dbReference>
<evidence type="ECO:0000256" key="3">
    <source>
        <dbReference type="PROSITE-ProRule" id="PRU00333"/>
    </source>
</evidence>
<dbReference type="GO" id="GO:0032259">
    <property type="term" value="P:methylation"/>
    <property type="evidence" value="ECO:0007669"/>
    <property type="project" value="UniProtKB-KW"/>
</dbReference>
<keyword evidence="1 3" id="KW-0489">Methyltransferase</keyword>
<dbReference type="OrthoDB" id="261426at2759"/>
<feature type="binding site" evidence="3">
    <location>
        <position position="234"/>
    </location>
    <ligand>
        <name>Zn(2+)</name>
        <dbReference type="ChEBI" id="CHEBI:29105"/>
    </ligand>
</feature>
<proteinExistence type="predicted"/>
<keyword evidence="2 3" id="KW-0808">Transferase</keyword>
<dbReference type="Pfam" id="PF02574">
    <property type="entry name" value="S-methyl_trans"/>
    <property type="match status" value="1"/>
</dbReference>
<dbReference type="PANTHER" id="PTHR11103:SF10">
    <property type="entry name" value="HOMOCYSTEINE S-METHYLTRANSFERASE 1-RELATED"/>
    <property type="match status" value="1"/>
</dbReference>
<dbReference type="InterPro" id="IPR036589">
    <property type="entry name" value="HCY_dom_sf"/>
</dbReference>
<comment type="cofactor">
    <cofactor evidence="3">
        <name>Zn(2+)</name>
        <dbReference type="ChEBI" id="CHEBI:29105"/>
    </cofactor>
</comment>